<dbReference type="Pfam" id="PF19956">
    <property type="entry name" value="EAD2"/>
    <property type="match status" value="1"/>
</dbReference>
<keyword evidence="3" id="KW-1185">Reference proteome</keyword>
<gene>
    <name evidence="2" type="ORF">TM51_02330</name>
</gene>
<protein>
    <recommendedName>
        <fullName evidence="1">Effector-associated domain-containing protein</fullName>
    </recommendedName>
</protein>
<organism evidence="2 3">
    <name type="scientific">Thermobifida fusca TM51</name>
    <dbReference type="NCBI Taxonomy" id="1169414"/>
    <lineage>
        <taxon>Bacteria</taxon>
        <taxon>Bacillati</taxon>
        <taxon>Actinomycetota</taxon>
        <taxon>Actinomycetes</taxon>
        <taxon>Streptosporangiales</taxon>
        <taxon>Nocardiopsidaceae</taxon>
        <taxon>Thermobifida</taxon>
    </lineage>
</organism>
<feature type="domain" description="Effector-associated" evidence="1">
    <location>
        <begin position="236"/>
        <end position="312"/>
    </location>
</feature>
<dbReference type="InterPro" id="IPR043504">
    <property type="entry name" value="Peptidase_S1_PA_chymotrypsin"/>
</dbReference>
<dbReference type="InterPro" id="IPR045431">
    <property type="entry name" value="EAD2"/>
</dbReference>
<dbReference type="EMBL" id="AOSG01000009">
    <property type="protein sequence ID" value="EOR72519.1"/>
    <property type="molecule type" value="Genomic_DNA"/>
</dbReference>
<proteinExistence type="predicted"/>
<comment type="caution">
    <text evidence="2">The sequence shown here is derived from an EMBL/GenBank/DDBJ whole genome shotgun (WGS) entry which is preliminary data.</text>
</comment>
<evidence type="ECO:0000313" key="2">
    <source>
        <dbReference type="EMBL" id="EOR72519.1"/>
    </source>
</evidence>
<dbReference type="AlphaFoldDB" id="A0A9P2TC63"/>
<evidence type="ECO:0000259" key="1">
    <source>
        <dbReference type="Pfam" id="PF19956"/>
    </source>
</evidence>
<dbReference type="Proteomes" id="UP000014184">
    <property type="component" value="Unassembled WGS sequence"/>
</dbReference>
<reference evidence="2 3" key="1">
    <citation type="journal article" date="2013" name="Genome Announc.">
        <title>Draft Genome Sequence of the Lignocellulose Decomposer Thermobifida fusca Strain TM51.</title>
        <authorList>
            <person name="Toth A."/>
            <person name="Barna T."/>
            <person name="Nagy I."/>
            <person name="Horvath B."/>
            <person name="Nagy I."/>
            <person name="Tancsics A."/>
            <person name="Kriszt B."/>
            <person name="Baka E."/>
            <person name="Fekete C."/>
            <person name="Kukolya J."/>
        </authorList>
    </citation>
    <scope>NUCLEOTIDE SEQUENCE [LARGE SCALE GENOMIC DNA]</scope>
    <source>
        <strain evidence="2 3">TM51</strain>
    </source>
</reference>
<name>A0A9P2TC63_THEFU</name>
<dbReference type="Pfam" id="PF13365">
    <property type="entry name" value="Trypsin_2"/>
    <property type="match status" value="1"/>
</dbReference>
<dbReference type="SUPFAM" id="SSF50494">
    <property type="entry name" value="Trypsin-like serine proteases"/>
    <property type="match status" value="1"/>
</dbReference>
<dbReference type="InterPro" id="IPR009003">
    <property type="entry name" value="Peptidase_S1_PA"/>
</dbReference>
<accession>A0A9P2TC63</accession>
<dbReference type="Gene3D" id="2.40.10.10">
    <property type="entry name" value="Trypsin-like serine proteases"/>
    <property type="match status" value="2"/>
</dbReference>
<dbReference type="RefSeq" id="WP_016188155.1">
    <property type="nucleotide sequence ID" value="NZ_AOSG01000009.1"/>
</dbReference>
<sequence length="318" mass="34107">MSGPPAVSPVPDWQLRIRTSQGGTAGAGVLVSSRHVLTCAHVVCTALGLPWAEEDTPRPREPVTVDAPRGGGSWQATATVLDDGWFADRSPWDAAVLLLDRPAPADPPEMRLCGSEPGRAVSMVGFSHEAVPAGVWSRAVLVGHGGGRRFEYVQFDVTSSTTARVVHGFSGSGVREHPGGALIGIVCDAMRDDRGLGASGWLIPIEAVPRVWGDRSAAQPPSREPDSPRLVHRLAEALASTPTIADPEARKSWCALLDERIRKRIHVGRAPLFFAFDLVDVARDYGLLGEVLDTLAMVEEGSRQMRQVREVAEALGER</sequence>
<evidence type="ECO:0000313" key="3">
    <source>
        <dbReference type="Proteomes" id="UP000014184"/>
    </source>
</evidence>